<dbReference type="EMBL" id="JAUSVR010000001">
    <property type="protein sequence ID" value="MDQ0509609.1"/>
    <property type="molecule type" value="Genomic_DNA"/>
</dbReference>
<protein>
    <submittedName>
        <fullName evidence="1">Uncharacterized protein</fullName>
    </submittedName>
</protein>
<reference evidence="1 2" key="1">
    <citation type="submission" date="2023-07" db="EMBL/GenBank/DDBJ databases">
        <title>Genomic Encyclopedia of Type Strains, Phase IV (KMG-IV): sequencing the most valuable type-strain genomes for metagenomic binning, comparative biology and taxonomic classification.</title>
        <authorList>
            <person name="Goeker M."/>
        </authorList>
    </citation>
    <scope>NUCLEOTIDE SEQUENCE [LARGE SCALE GENOMIC DNA]</scope>
    <source>
        <strain evidence="1 2">DSM 15561</strain>
    </source>
</reference>
<evidence type="ECO:0000313" key="2">
    <source>
        <dbReference type="Proteomes" id="UP001235094"/>
    </source>
</evidence>
<dbReference type="Proteomes" id="UP001235094">
    <property type="component" value="Unassembled WGS sequence"/>
</dbReference>
<gene>
    <name evidence="1" type="ORF">QOZ99_000486</name>
</gene>
<accession>A0ABU0LLS4</accession>
<sequence length="61" mass="6929">MSFTVLRLIWTTLRGRSRRAAPFFRLPTPTREAGRSLRAARDAARREAVANDWDRCVGAVV</sequence>
<keyword evidence="2" id="KW-1185">Reference proteome</keyword>
<organism evidence="1 2">
    <name type="scientific">Ancylobacter amanitiformis</name>
    <dbReference type="NCBI Taxonomy" id="217069"/>
    <lineage>
        <taxon>Bacteria</taxon>
        <taxon>Pseudomonadati</taxon>
        <taxon>Pseudomonadota</taxon>
        <taxon>Alphaproteobacteria</taxon>
        <taxon>Hyphomicrobiales</taxon>
        <taxon>Xanthobacteraceae</taxon>
        <taxon>Ancylobacter</taxon>
    </lineage>
</organism>
<comment type="caution">
    <text evidence="1">The sequence shown here is derived from an EMBL/GenBank/DDBJ whole genome shotgun (WGS) entry which is preliminary data.</text>
</comment>
<name>A0ABU0LLS4_9HYPH</name>
<proteinExistence type="predicted"/>
<evidence type="ECO:0000313" key="1">
    <source>
        <dbReference type="EMBL" id="MDQ0509609.1"/>
    </source>
</evidence>